<protein>
    <recommendedName>
        <fullName evidence="6 14">Glycerol-3-phosphate acyltransferase</fullName>
        <shortName evidence="14">GPAT</shortName>
        <ecNumber evidence="5 14">2.3.1.15</ecNumber>
    </recommendedName>
</protein>
<dbReference type="SMART" id="SM00563">
    <property type="entry name" value="PlsC"/>
    <property type="match status" value="1"/>
</dbReference>
<dbReference type="NCBIfam" id="TIGR03703">
    <property type="entry name" value="plsB"/>
    <property type="match status" value="1"/>
</dbReference>
<evidence type="ECO:0000256" key="1">
    <source>
        <dbReference type="ARBA" id="ARBA00004413"/>
    </source>
</evidence>
<dbReference type="PIRSF" id="PIRSF000437">
    <property type="entry name" value="GPAT_DHAPAT"/>
    <property type="match status" value="1"/>
</dbReference>
<comment type="catalytic activity">
    <reaction evidence="13 14">
        <text>sn-glycerol 3-phosphate + an acyl-CoA = a 1-acyl-sn-glycero-3-phosphate + CoA</text>
        <dbReference type="Rhea" id="RHEA:15325"/>
        <dbReference type="ChEBI" id="CHEBI:57287"/>
        <dbReference type="ChEBI" id="CHEBI:57597"/>
        <dbReference type="ChEBI" id="CHEBI:57970"/>
        <dbReference type="ChEBI" id="CHEBI:58342"/>
        <dbReference type="EC" id="2.3.1.15"/>
    </reaction>
</comment>
<evidence type="ECO:0000256" key="8">
    <source>
        <dbReference type="ARBA" id="ARBA00022679"/>
    </source>
</evidence>
<dbReference type="CDD" id="cd07993">
    <property type="entry name" value="LPLAT_DHAPAT-like"/>
    <property type="match status" value="1"/>
</dbReference>
<keyword evidence="14" id="KW-0997">Cell inner membrane</keyword>
<dbReference type="HAMAP" id="MF_00393">
    <property type="entry name" value="Glyc3P_acyltrans"/>
    <property type="match status" value="1"/>
</dbReference>
<dbReference type="SUPFAM" id="SSF69593">
    <property type="entry name" value="Glycerol-3-phosphate (1)-acyltransferase"/>
    <property type="match status" value="1"/>
</dbReference>
<evidence type="ECO:0000256" key="2">
    <source>
        <dbReference type="ARBA" id="ARBA00004765"/>
    </source>
</evidence>
<dbReference type="GO" id="GO:0005886">
    <property type="term" value="C:plasma membrane"/>
    <property type="evidence" value="ECO:0007669"/>
    <property type="project" value="UniProtKB-SubCell"/>
</dbReference>
<dbReference type="eggNOG" id="COG2937">
    <property type="taxonomic scope" value="Bacteria"/>
</dbReference>
<evidence type="ECO:0000256" key="7">
    <source>
        <dbReference type="ARBA" id="ARBA00022475"/>
    </source>
</evidence>
<dbReference type="STRING" id="298386.PBPRA0164"/>
<organism evidence="16 17">
    <name type="scientific">Photobacterium profundum (strain SS9)</name>
    <dbReference type="NCBI Taxonomy" id="298386"/>
    <lineage>
        <taxon>Bacteria</taxon>
        <taxon>Pseudomonadati</taxon>
        <taxon>Pseudomonadota</taxon>
        <taxon>Gammaproteobacteria</taxon>
        <taxon>Vibrionales</taxon>
        <taxon>Vibrionaceae</taxon>
        <taxon>Photobacterium</taxon>
    </lineage>
</organism>
<reference evidence="17" key="1">
    <citation type="journal article" date="2005" name="Science">
        <title>Life at depth: Photobacterium profundum genome sequence and expression analysis.</title>
        <authorList>
            <person name="Vezzi A."/>
            <person name="Campanaro S."/>
            <person name="D'Angelo M."/>
            <person name="Simonato F."/>
            <person name="Vitulo N."/>
            <person name="Lauro F.M."/>
            <person name="Cestaro A."/>
            <person name="Malacrida G."/>
            <person name="Simionati B."/>
            <person name="Cannata N."/>
            <person name="Romualdi C."/>
            <person name="Bartlett D.H."/>
            <person name="Valle G."/>
        </authorList>
    </citation>
    <scope>NUCLEOTIDE SEQUENCE [LARGE SCALE GENOMIC DNA]</scope>
    <source>
        <strain evidence="17">ATCC BAA-1253 / SS9</strain>
    </source>
</reference>
<dbReference type="AlphaFoldDB" id="Q6LVS2"/>
<accession>Q6LVS2</accession>
<keyword evidence="17" id="KW-1185">Reference proteome</keyword>
<dbReference type="PANTHER" id="PTHR12563">
    <property type="entry name" value="GLYCEROL-3-PHOSPHATE ACYLTRANSFERASE"/>
    <property type="match status" value="1"/>
</dbReference>
<name>Q6LVS2_PHOPR</name>
<dbReference type="Pfam" id="PF19277">
    <property type="entry name" value="GPAT_C"/>
    <property type="match status" value="1"/>
</dbReference>
<keyword evidence="14" id="KW-0444">Lipid biosynthesis</keyword>
<proteinExistence type="inferred from homology"/>
<keyword evidence="14" id="KW-0443">Lipid metabolism</keyword>
<dbReference type="InterPro" id="IPR041728">
    <property type="entry name" value="GPAT/DHAPAT_LPLAT"/>
</dbReference>
<comment type="domain">
    <text evidence="14">The HXXXXD motif is essential for acyltransferase activity and may constitute the binding site for the phosphate moiety of the glycerol-3-phosphate.</text>
</comment>
<evidence type="ECO:0000256" key="10">
    <source>
        <dbReference type="ARBA" id="ARBA00023209"/>
    </source>
</evidence>
<sequence>MPRIKNSRLVKDMSSWQKIYQKLLNLPLSVLVKTNSIPSDPIKDLELDIERPIVYILPFRSNTDLMTLRSSTQELGLPDPLTPLEIGDQTFSRYVFVANGPSIFGTDRELPKESLQLFTSLLEQHKQDSELDIQLIPASILWGRKPGKESHRGPVLRPLNGPEKFTAILGHGRDCLVRLSTPVSLRYMAENHGTDDAIAQKLARVAKIHFSRQQIAASGPRLPDRQALFKRLLASKAIEKVVREEAESRDIPVEKVRKEAIDMMEEIAANFSYSLIKNAERFLGWLWNKLYQGLNIHNAQRVRKLAQDGHEIVYVPCHRSHMDYLLLSYVLYKEGLVPPHIAAGINLNFFPAGPIFRRGGGFFIRRSFKGNRLYSTVFREYLAELFAKGYSVEYFSEGGRSRTGRLLPAKTGMLSMTIQAMLRGLNRPVTLVPVYIGYEHVMEVATYAKELQGKRKEKENLGQILRTLRKLRNFGQGYVNFGEPIPLNQYLNDNVPTWHDDINPIEPQKPSWLNPVVNDLAVKMMTHINNAAATNALTLCALALLSSRQRALSREELEQQIDSYLQILRNASYSSQCTMPDDDAKTLVEHALEMDKFIVERDGLGEVISLDRQQSILMTYYRNNIIHLFALPSLIAHIIVQHQSLSKDKIYEQVQLLYPFLKAELFLRFEKDELNAVIDSIISELVRQRLLLSDGDIISMNNARIGPLQLLARTITETLQRYTITLTLLHADPQMMKSDLEQQSQMMAQRLSRLHGINAPEFFDKGVFAILVKTLRKEGYLNDECHAVSRQVENLADQLTALVSPEVKLTIQAVMNRDEKA</sequence>
<comment type="pathway">
    <text evidence="3">Lipid metabolism.</text>
</comment>
<evidence type="ECO:0000259" key="15">
    <source>
        <dbReference type="SMART" id="SM00563"/>
    </source>
</evidence>
<dbReference type="GO" id="GO:0006631">
    <property type="term" value="P:fatty acid metabolic process"/>
    <property type="evidence" value="ECO:0007669"/>
    <property type="project" value="TreeGrafter"/>
</dbReference>
<keyword evidence="11 14" id="KW-1208">Phospholipid metabolism</keyword>
<dbReference type="GO" id="GO:0016024">
    <property type="term" value="P:CDP-diacylglycerol biosynthetic process"/>
    <property type="evidence" value="ECO:0007669"/>
    <property type="project" value="UniProtKB-UniRule"/>
</dbReference>
<feature type="short sequence motif" description="HXXXXD motif" evidence="14">
    <location>
        <begin position="317"/>
        <end position="322"/>
    </location>
</feature>
<dbReference type="InterPro" id="IPR028354">
    <property type="entry name" value="GPAT_PlsB"/>
</dbReference>
<dbReference type="PIRSF" id="PIRSF500064">
    <property type="entry name" value="GPAT"/>
    <property type="match status" value="1"/>
</dbReference>
<comment type="similarity">
    <text evidence="4 14">Belongs to the GPAT/DAPAT family.</text>
</comment>
<dbReference type="EMBL" id="CR378663">
    <property type="protein sequence ID" value="CAG18603.1"/>
    <property type="molecule type" value="Genomic_DNA"/>
</dbReference>
<evidence type="ECO:0000313" key="17">
    <source>
        <dbReference type="Proteomes" id="UP000000593"/>
    </source>
</evidence>
<keyword evidence="9 14" id="KW-0472">Membrane</keyword>
<keyword evidence="7 14" id="KW-1003">Cell membrane</keyword>
<keyword evidence="10 14" id="KW-0594">Phospholipid biosynthesis</keyword>
<evidence type="ECO:0000256" key="12">
    <source>
        <dbReference type="ARBA" id="ARBA00023315"/>
    </source>
</evidence>
<evidence type="ECO:0000256" key="3">
    <source>
        <dbReference type="ARBA" id="ARBA00005189"/>
    </source>
</evidence>
<evidence type="ECO:0000313" key="16">
    <source>
        <dbReference type="EMBL" id="CAG18603.1"/>
    </source>
</evidence>
<dbReference type="Proteomes" id="UP000000593">
    <property type="component" value="Chromosome 1"/>
</dbReference>
<keyword evidence="8 14" id="KW-0808">Transferase</keyword>
<evidence type="ECO:0000256" key="6">
    <source>
        <dbReference type="ARBA" id="ARBA00013432"/>
    </source>
</evidence>
<dbReference type="GO" id="GO:0004366">
    <property type="term" value="F:glycerol-3-phosphate O-acyltransferase activity"/>
    <property type="evidence" value="ECO:0007669"/>
    <property type="project" value="UniProtKB-UniRule"/>
</dbReference>
<comment type="subcellular location">
    <subcellularLocation>
        <location evidence="14">Cell inner membrane</location>
        <topology evidence="14">Peripheral membrane protein</topology>
        <orientation evidence="14">Cytoplasmic side</orientation>
    </subcellularLocation>
    <subcellularLocation>
        <location evidence="1">Cell membrane</location>
        <topology evidence="1">Peripheral membrane protein</topology>
        <orientation evidence="1">Cytoplasmic side</orientation>
    </subcellularLocation>
</comment>
<dbReference type="UniPathway" id="UPA00557">
    <property type="reaction ID" value="UER00612"/>
</dbReference>
<keyword evidence="12 14" id="KW-0012">Acyltransferase</keyword>
<evidence type="ECO:0000256" key="13">
    <source>
        <dbReference type="ARBA" id="ARBA00048427"/>
    </source>
</evidence>
<dbReference type="InterPro" id="IPR045520">
    <property type="entry name" value="GPAT/DHAPAT_C"/>
</dbReference>
<evidence type="ECO:0000256" key="4">
    <source>
        <dbReference type="ARBA" id="ARBA00007937"/>
    </source>
</evidence>
<comment type="pathway">
    <text evidence="2 14">Phospholipid metabolism; CDP-diacylglycerol biosynthesis; CDP-diacylglycerol from sn-glycerol 3-phosphate: step 1/3.</text>
</comment>
<dbReference type="PANTHER" id="PTHR12563:SF17">
    <property type="entry name" value="DIHYDROXYACETONE PHOSPHATE ACYLTRANSFERASE"/>
    <property type="match status" value="1"/>
</dbReference>
<evidence type="ECO:0000256" key="5">
    <source>
        <dbReference type="ARBA" id="ARBA00013113"/>
    </source>
</evidence>
<dbReference type="KEGG" id="ppr:PBPRA0164"/>
<evidence type="ECO:0000256" key="11">
    <source>
        <dbReference type="ARBA" id="ARBA00023264"/>
    </source>
</evidence>
<dbReference type="HOGENOM" id="CLU_015407_0_0_6"/>
<feature type="domain" description="Phospholipid/glycerol acyltransferase" evidence="15">
    <location>
        <begin position="312"/>
        <end position="439"/>
    </location>
</feature>
<dbReference type="NCBIfam" id="NF003441">
    <property type="entry name" value="PRK04974.1"/>
    <property type="match status" value="1"/>
</dbReference>
<dbReference type="InterPro" id="IPR002123">
    <property type="entry name" value="Plipid/glycerol_acylTrfase"/>
</dbReference>
<dbReference type="Pfam" id="PF01553">
    <property type="entry name" value="Acyltransferase"/>
    <property type="match status" value="1"/>
</dbReference>
<evidence type="ECO:0000256" key="14">
    <source>
        <dbReference type="HAMAP-Rule" id="MF_00393"/>
    </source>
</evidence>
<dbReference type="EC" id="2.3.1.15" evidence="5 14"/>
<evidence type="ECO:0000256" key="9">
    <source>
        <dbReference type="ARBA" id="ARBA00023136"/>
    </source>
</evidence>
<gene>
    <name evidence="16" type="primary">S3567</name>
    <name evidence="14" type="synonym">plsB</name>
    <name evidence="16" type="ordered locus">PBPRA0164</name>
</gene>
<dbReference type="InterPro" id="IPR022284">
    <property type="entry name" value="GPAT/DHAPAT"/>
</dbReference>